<gene>
    <name evidence="2" type="ORF">ABWT76_003241</name>
</gene>
<dbReference type="InterPro" id="IPR011042">
    <property type="entry name" value="6-blade_b-propeller_TolB-like"/>
</dbReference>
<dbReference type="SUPFAM" id="SSF63829">
    <property type="entry name" value="Calcium-dependent phosphotriesterase"/>
    <property type="match status" value="1"/>
</dbReference>
<dbReference type="PANTHER" id="PTHR35580:SF1">
    <property type="entry name" value="PHYTASE-LIKE DOMAIN-CONTAINING PROTEIN"/>
    <property type="match status" value="1"/>
</dbReference>
<dbReference type="EMBL" id="CP159837">
    <property type="protein sequence ID" value="XCM34629.1"/>
    <property type="molecule type" value="Genomic_DNA"/>
</dbReference>
<feature type="domain" description="Cadherin-like" evidence="1">
    <location>
        <begin position="399"/>
        <end position="506"/>
    </location>
</feature>
<dbReference type="InterPro" id="IPR001343">
    <property type="entry name" value="Hemolysn_Ca-bd"/>
</dbReference>
<dbReference type="AlphaFoldDB" id="A0AAU8J8J4"/>
<dbReference type="Pfam" id="PF17892">
    <property type="entry name" value="Cadherin_5"/>
    <property type="match status" value="1"/>
</dbReference>
<dbReference type="GO" id="GO:0005509">
    <property type="term" value="F:calcium ion binding"/>
    <property type="evidence" value="ECO:0007669"/>
    <property type="project" value="InterPro"/>
</dbReference>
<accession>A0AAU8J8J4</accession>
<dbReference type="Pfam" id="PF00353">
    <property type="entry name" value="HemolysinCabind"/>
    <property type="match status" value="1"/>
</dbReference>
<dbReference type="RefSeq" id="WP_190880308.1">
    <property type="nucleotide sequence ID" value="NZ_CP159837.1"/>
</dbReference>
<evidence type="ECO:0000313" key="2">
    <source>
        <dbReference type="EMBL" id="XCM34629.1"/>
    </source>
</evidence>
<dbReference type="Pfam" id="PF06739">
    <property type="entry name" value="SBBP"/>
    <property type="match status" value="9"/>
</dbReference>
<proteinExistence type="predicted"/>
<name>A0AAU8J8J4_9CYAN</name>
<dbReference type="InterPro" id="IPR011049">
    <property type="entry name" value="Serralysin-like_metalloprot_C"/>
</dbReference>
<dbReference type="Gene3D" id="2.150.10.10">
    <property type="entry name" value="Serralysin-like metalloprotease, C-terminal"/>
    <property type="match status" value="1"/>
</dbReference>
<dbReference type="PANTHER" id="PTHR35580">
    <property type="entry name" value="CELL SURFACE GLYCOPROTEIN (S-LAYER PROTEIN)-LIKE PROTEIN"/>
    <property type="match status" value="1"/>
</dbReference>
<dbReference type="InterPro" id="IPR041690">
    <property type="entry name" value="Cadherin_5"/>
</dbReference>
<reference evidence="2" key="1">
    <citation type="submission" date="2024-07" db="EMBL/GenBank/DDBJ databases">
        <authorList>
            <person name="Kim Y.J."/>
            <person name="Jeong J.Y."/>
        </authorList>
    </citation>
    <scope>NUCLEOTIDE SEQUENCE</scope>
    <source>
        <strain evidence="2">GIHE-MW2</strain>
    </source>
</reference>
<dbReference type="InterPro" id="IPR010620">
    <property type="entry name" value="SBBP_repeat"/>
</dbReference>
<dbReference type="InterPro" id="IPR052918">
    <property type="entry name" value="Motility_Chemotaxis_Reg"/>
</dbReference>
<organism evidence="2">
    <name type="scientific">Planktothricoides raciborskii GIHE-MW2</name>
    <dbReference type="NCBI Taxonomy" id="2792601"/>
    <lineage>
        <taxon>Bacteria</taxon>
        <taxon>Bacillati</taxon>
        <taxon>Cyanobacteriota</taxon>
        <taxon>Cyanophyceae</taxon>
        <taxon>Oscillatoriophycideae</taxon>
        <taxon>Oscillatoriales</taxon>
        <taxon>Oscillatoriaceae</taxon>
        <taxon>Planktothricoides</taxon>
    </lineage>
</organism>
<protein>
    <submittedName>
        <fullName evidence="2">SBBP repeat-containing protein</fullName>
    </submittedName>
</protein>
<dbReference type="Gene3D" id="2.120.10.30">
    <property type="entry name" value="TolB, C-terminal domain"/>
    <property type="match status" value="3"/>
</dbReference>
<dbReference type="SUPFAM" id="SSF101898">
    <property type="entry name" value="NHL repeat"/>
    <property type="match status" value="1"/>
</dbReference>
<sequence length="1019" mass="108531">MPDQQGGNYRTQWTQQLGSQGDDYAFSIAADRLGGIYMAGLTFGDLGSSNAGIDDAWLAKYDTSGNQLWTKQLGTSEGDRAYKMNTDSAGNIYLTGTTKGILGKNSAGDWDAWIGKYDSNGNQLWIQQLGSATTDESSSTATDNAGNTYLTGATWGNLAGSNAGKWDAWIAQYDSNGNQVWAKQIGTPEEDHSYAIAVDNQGNAYLAGYTQGNLFAPNAGNWDAWIAKYDRNGNQIWGQQIGTPSEDQAKGIATDSQGNIYLTGWTEGAMSSENQGSFDAWMAKYDPNGNQLWMQQLGSAGSEGALDLTIDSEDRIYLTGNTWGDLASPNAGNNDAWAAEYNSDGNLLWKRQLGTAGEDLAFGVAVGEPGKLYIGGWTDGAFTQNSGGTDAWLAQLLPNNAPELSDISVEGKENPQITFTAENFLQAFTDSNGDSLVKVQITSLPENGSLTLNGNPVTENQEIETSQLENLKFIPTFGFTGQTSFTWNGYDGMNYAATPATANLTVSANPNEPLEIEWIRQFGSNNDDLSHGVAVDSTGNIYLTGSTLGDLGGANAGNNDAWVAKYDSQGNQLWLQQFGTNTDDYSNGVAVDDTGNVYLMGHVNFPSTEVWITKYDPEGNQLWLQQFGTNTYQFYGDITVDSAGNVYLTGVTLSDLGGATAGGNDAWVAKYDPQGNQIWLQQFGTNFYDYSGGVTVDAGDNVYLTGGTLGDLGGANAGDEDAWIAKYDSSGNQLWLQQFGTNFIDSSFDVAVDSTGNVYLTGETSGNLGGTGLGDVDAWVAKYDPQGNQLWLQQFGTNTYDSSNDVRVDAAGNVYLTGKTEKYLGGSSDLTNDRWVAKYDPEGNQIWRQQFGTGTRNASADVALDDTGNLYLTASTYGDLGGPNAGFRDAWVAKLSHNALQAPVEISGSEADDRLTGGIGNEVLLGYEGNDTLNGNGGNDTLTGVNGSDVFVLASGSGSDVITDFVDGTDMLQLAGDLTFEQLTILPGTDGTLINLGANLLATLTGIDASLITQEDFIF</sequence>
<evidence type="ECO:0000259" key="1">
    <source>
        <dbReference type="Pfam" id="PF17892"/>
    </source>
</evidence>